<evidence type="ECO:0000256" key="10">
    <source>
        <dbReference type="SAM" id="Phobius"/>
    </source>
</evidence>
<dbReference type="GO" id="GO:0015627">
    <property type="term" value="C:type II protein secretion system complex"/>
    <property type="evidence" value="ECO:0007669"/>
    <property type="project" value="InterPro"/>
</dbReference>
<dbReference type="STRING" id="1792290.MSP8886_04327"/>
<dbReference type="Pfam" id="PF04612">
    <property type="entry name" value="T2SSM"/>
    <property type="match status" value="1"/>
</dbReference>
<keyword evidence="5" id="KW-0997">Cell inner membrane</keyword>
<proteinExistence type="inferred from homology"/>
<dbReference type="Gene3D" id="3.30.1360.100">
    <property type="entry name" value="General secretion pathway protein M, EpsM"/>
    <property type="match status" value="1"/>
</dbReference>
<comment type="subcellular location">
    <subcellularLocation>
        <location evidence="1">Cell inner membrane</location>
        <topology evidence="1">Single-pass membrane protein</topology>
    </subcellularLocation>
</comment>
<dbReference type="Proteomes" id="UP000092544">
    <property type="component" value="Unassembled WGS sequence"/>
</dbReference>
<dbReference type="GO" id="GO:0005886">
    <property type="term" value="C:plasma membrane"/>
    <property type="evidence" value="ECO:0007669"/>
    <property type="project" value="UniProtKB-SubCell"/>
</dbReference>
<evidence type="ECO:0000256" key="7">
    <source>
        <dbReference type="ARBA" id="ARBA00022927"/>
    </source>
</evidence>
<evidence type="ECO:0000256" key="4">
    <source>
        <dbReference type="ARBA" id="ARBA00022475"/>
    </source>
</evidence>
<keyword evidence="8 10" id="KW-1133">Transmembrane helix</keyword>
<reference evidence="11 12" key="1">
    <citation type="submission" date="2016-06" db="EMBL/GenBank/DDBJ databases">
        <authorList>
            <person name="Kjaerup R.B."/>
            <person name="Dalgaard T.S."/>
            <person name="Juul-Madsen H.R."/>
        </authorList>
    </citation>
    <scope>NUCLEOTIDE SEQUENCE [LARGE SCALE GENOMIC DNA]</scope>
    <source>
        <strain evidence="11 12">CECT 8886</strain>
    </source>
</reference>
<dbReference type="SUPFAM" id="SSF103054">
    <property type="entry name" value="General secretion pathway protein M, EpsM"/>
    <property type="match status" value="1"/>
</dbReference>
<dbReference type="EMBL" id="FLOB01000023">
    <property type="protein sequence ID" value="SBS37940.1"/>
    <property type="molecule type" value="Genomic_DNA"/>
</dbReference>
<dbReference type="InterPro" id="IPR007690">
    <property type="entry name" value="T2SS_GspM"/>
</dbReference>
<dbReference type="InterPro" id="IPR023229">
    <property type="entry name" value="T2SS_M_periplasmic_sf"/>
</dbReference>
<evidence type="ECO:0000256" key="3">
    <source>
        <dbReference type="ARBA" id="ARBA00022448"/>
    </source>
</evidence>
<evidence type="ECO:0000256" key="9">
    <source>
        <dbReference type="ARBA" id="ARBA00023136"/>
    </source>
</evidence>
<dbReference type="RefSeq" id="WP_067021057.1">
    <property type="nucleotide sequence ID" value="NZ_FLOB01000023.1"/>
</dbReference>
<sequence length="171" mass="18831">MKAWLTSQIESSPSIQSILAAFQRLPLQKQRLLSLVLAVAFLLLIVKLLVMPIYQEYQFSVSRLAAAKADYALLVKHASELSSSTKSKETFLDRSSTQLRSLVNDSLKKAKLSPDVISREGKSQLRVGVSDVPFQSVADWLNSLAKQKVKIDSLQLQALSPGMVSLSVSLD</sequence>
<keyword evidence="9 10" id="KW-0472">Membrane</keyword>
<evidence type="ECO:0000256" key="5">
    <source>
        <dbReference type="ARBA" id="ARBA00022519"/>
    </source>
</evidence>
<dbReference type="GO" id="GO:0015628">
    <property type="term" value="P:protein secretion by the type II secretion system"/>
    <property type="evidence" value="ECO:0007669"/>
    <property type="project" value="InterPro"/>
</dbReference>
<dbReference type="OrthoDB" id="6624834at2"/>
<evidence type="ECO:0000313" key="11">
    <source>
        <dbReference type="EMBL" id="SBS37940.1"/>
    </source>
</evidence>
<keyword evidence="3" id="KW-0813">Transport</keyword>
<keyword evidence="6 10" id="KW-0812">Transmembrane</keyword>
<evidence type="ECO:0000256" key="6">
    <source>
        <dbReference type="ARBA" id="ARBA00022692"/>
    </source>
</evidence>
<keyword evidence="12" id="KW-1185">Reference proteome</keyword>
<comment type="similarity">
    <text evidence="2">Belongs to the GSP M family.</text>
</comment>
<organism evidence="11 12">
    <name type="scientific">Marinomonas spartinae</name>
    <dbReference type="NCBI Taxonomy" id="1792290"/>
    <lineage>
        <taxon>Bacteria</taxon>
        <taxon>Pseudomonadati</taxon>
        <taxon>Pseudomonadota</taxon>
        <taxon>Gammaproteobacteria</taxon>
        <taxon>Oceanospirillales</taxon>
        <taxon>Oceanospirillaceae</taxon>
        <taxon>Marinomonas</taxon>
    </lineage>
</organism>
<dbReference type="AlphaFoldDB" id="A0A1A8TVT9"/>
<keyword evidence="4" id="KW-1003">Cell membrane</keyword>
<gene>
    <name evidence="11" type="ORF">MSP8886_04327</name>
</gene>
<keyword evidence="7" id="KW-0653">Protein transport</keyword>
<evidence type="ECO:0000256" key="2">
    <source>
        <dbReference type="ARBA" id="ARBA00010637"/>
    </source>
</evidence>
<evidence type="ECO:0000256" key="8">
    <source>
        <dbReference type="ARBA" id="ARBA00022989"/>
    </source>
</evidence>
<evidence type="ECO:0000256" key="1">
    <source>
        <dbReference type="ARBA" id="ARBA00004377"/>
    </source>
</evidence>
<accession>A0A1A8TVT9</accession>
<feature type="transmembrane region" description="Helical" evidence="10">
    <location>
        <begin position="32"/>
        <end position="54"/>
    </location>
</feature>
<protein>
    <submittedName>
        <fullName evidence="11">General secretion pathway, M protein</fullName>
    </submittedName>
</protein>
<name>A0A1A8TVT9_9GAMM</name>
<evidence type="ECO:0000313" key="12">
    <source>
        <dbReference type="Proteomes" id="UP000092544"/>
    </source>
</evidence>